<evidence type="ECO:0000313" key="1">
    <source>
        <dbReference type="EMBL" id="KAK3254821.1"/>
    </source>
</evidence>
<feature type="non-terminal residue" evidence="1">
    <location>
        <position position="1"/>
    </location>
</feature>
<dbReference type="EMBL" id="LGRX02023165">
    <property type="protein sequence ID" value="KAK3254821.1"/>
    <property type="molecule type" value="Genomic_DNA"/>
</dbReference>
<proteinExistence type="predicted"/>
<accession>A0AAE0KMY3</accession>
<gene>
    <name evidence="1" type="ORF">CYMTET_35977</name>
</gene>
<organism evidence="1 2">
    <name type="scientific">Cymbomonas tetramitiformis</name>
    <dbReference type="NCBI Taxonomy" id="36881"/>
    <lineage>
        <taxon>Eukaryota</taxon>
        <taxon>Viridiplantae</taxon>
        <taxon>Chlorophyta</taxon>
        <taxon>Pyramimonadophyceae</taxon>
        <taxon>Pyramimonadales</taxon>
        <taxon>Pyramimonadaceae</taxon>
        <taxon>Cymbomonas</taxon>
    </lineage>
</organism>
<keyword evidence="2" id="KW-1185">Reference proteome</keyword>
<name>A0AAE0KMY3_9CHLO</name>
<dbReference type="Proteomes" id="UP001190700">
    <property type="component" value="Unassembled WGS sequence"/>
</dbReference>
<comment type="caution">
    <text evidence="1">The sequence shown here is derived from an EMBL/GenBank/DDBJ whole genome shotgun (WGS) entry which is preliminary data.</text>
</comment>
<sequence>RTISESDGNSERTEFYERVGQCGGELVETAETYINQVIAAFRLELGLKEDHFRLTARPVRKICTDAKGAVMRDSEEYAAAASAEAGSAQSFGLVSVPGIRGGVALPEEASLCTGRKAK</sequence>
<protein>
    <submittedName>
        <fullName evidence="1">Uncharacterized protein</fullName>
    </submittedName>
</protein>
<reference evidence="1 2" key="1">
    <citation type="journal article" date="2015" name="Genome Biol. Evol.">
        <title>Comparative Genomics of a Bacterivorous Green Alga Reveals Evolutionary Causalities and Consequences of Phago-Mixotrophic Mode of Nutrition.</title>
        <authorList>
            <person name="Burns J.A."/>
            <person name="Paasch A."/>
            <person name="Narechania A."/>
            <person name="Kim E."/>
        </authorList>
    </citation>
    <scope>NUCLEOTIDE SEQUENCE [LARGE SCALE GENOMIC DNA]</scope>
    <source>
        <strain evidence="1 2">PLY_AMNH</strain>
    </source>
</reference>
<dbReference type="AlphaFoldDB" id="A0AAE0KMY3"/>
<evidence type="ECO:0000313" key="2">
    <source>
        <dbReference type="Proteomes" id="UP001190700"/>
    </source>
</evidence>